<proteinExistence type="predicted"/>
<organism evidence="4 5">
    <name type="scientific">Acer yangbiense</name>
    <dbReference type="NCBI Taxonomy" id="1000413"/>
    <lineage>
        <taxon>Eukaryota</taxon>
        <taxon>Viridiplantae</taxon>
        <taxon>Streptophyta</taxon>
        <taxon>Embryophyta</taxon>
        <taxon>Tracheophyta</taxon>
        <taxon>Spermatophyta</taxon>
        <taxon>Magnoliopsida</taxon>
        <taxon>eudicotyledons</taxon>
        <taxon>Gunneridae</taxon>
        <taxon>Pentapetalae</taxon>
        <taxon>rosids</taxon>
        <taxon>malvids</taxon>
        <taxon>Sapindales</taxon>
        <taxon>Sapindaceae</taxon>
        <taxon>Hippocastanoideae</taxon>
        <taxon>Acereae</taxon>
        <taxon>Acer</taxon>
    </lineage>
</organism>
<evidence type="ECO:0000256" key="2">
    <source>
        <dbReference type="SAM" id="Phobius"/>
    </source>
</evidence>
<feature type="transmembrane region" description="Helical" evidence="2">
    <location>
        <begin position="528"/>
        <end position="548"/>
    </location>
</feature>
<evidence type="ECO:0000313" key="5">
    <source>
        <dbReference type="Proteomes" id="UP000323000"/>
    </source>
</evidence>
<dbReference type="PANTHER" id="PTHR34741">
    <property type="entry name" value="IMAP FAMILY MEMBER 1, PUTATIVE-RELATED"/>
    <property type="match status" value="1"/>
</dbReference>
<feature type="region of interest" description="Disordered" evidence="1">
    <location>
        <begin position="220"/>
        <end position="256"/>
    </location>
</feature>
<dbReference type="AlphaFoldDB" id="A0A5C7ITN2"/>
<comment type="caution">
    <text evidence="4">The sequence shown here is derived from an EMBL/GenBank/DDBJ whole genome shotgun (WGS) entry which is preliminary data.</text>
</comment>
<feature type="transmembrane region" description="Helical" evidence="2">
    <location>
        <begin position="560"/>
        <end position="577"/>
    </location>
</feature>
<dbReference type="Gene3D" id="1.10.472.10">
    <property type="entry name" value="Cyclin-like"/>
    <property type="match status" value="1"/>
</dbReference>
<dbReference type="SUPFAM" id="SSF47954">
    <property type="entry name" value="Cyclin-like"/>
    <property type="match status" value="1"/>
</dbReference>
<feature type="compositionally biased region" description="Polar residues" evidence="1">
    <location>
        <begin position="246"/>
        <end position="256"/>
    </location>
</feature>
<dbReference type="Pfam" id="PF02984">
    <property type="entry name" value="Cyclin_C"/>
    <property type="match status" value="1"/>
</dbReference>
<gene>
    <name evidence="4" type="ORF">EZV62_001342</name>
</gene>
<accession>A0A5C7ITN2</accession>
<feature type="transmembrane region" description="Helical" evidence="2">
    <location>
        <begin position="503"/>
        <end position="522"/>
    </location>
</feature>
<name>A0A5C7ITN2_9ROSI</name>
<keyword evidence="2" id="KW-0812">Transmembrane</keyword>
<dbReference type="Proteomes" id="UP000323000">
    <property type="component" value="Chromosome 1"/>
</dbReference>
<dbReference type="OrthoDB" id="1745749at2759"/>
<dbReference type="CDD" id="cd20544">
    <property type="entry name" value="CYCLIN_AtCycD-like_rpt2"/>
    <property type="match status" value="1"/>
</dbReference>
<keyword evidence="2" id="KW-1133">Transmembrane helix</keyword>
<feature type="domain" description="Cyclin C-terminal" evidence="3">
    <location>
        <begin position="292"/>
        <end position="350"/>
    </location>
</feature>
<dbReference type="InterPro" id="IPR036915">
    <property type="entry name" value="Cyclin-like_sf"/>
</dbReference>
<evidence type="ECO:0000259" key="3">
    <source>
        <dbReference type="Pfam" id="PF02984"/>
    </source>
</evidence>
<feature type="transmembrane region" description="Helical" evidence="2">
    <location>
        <begin position="583"/>
        <end position="603"/>
    </location>
</feature>
<evidence type="ECO:0000313" key="4">
    <source>
        <dbReference type="EMBL" id="TXG72763.1"/>
    </source>
</evidence>
<sequence>MDPFPSVARIYSLVRQEEKQQEIHTLSNTVPEAAALNFQRQNYRQSQPHNSGKFGKEQASNQPFNNKPQGPTHQNGKLSPYCDHCKTVGHYKETCYKIHGYPPKNFHANAISAVIAPHSAANAPHSAAPLTFTMDQYSKLLSGRIAEFSMEQNINLAANDGSRRGSWVRTKDEITQISTGMQQAWSTHSPHCTESGLQAWRSETCWALVHCLVHREARHGSRLPPQPLQGSSPSATKSAKDGGSFTGVQNQSLGVQNRSSSPAWCYDGVKPCENDAALKERAIEIIVRAHNEIKLIEFKPSIIAASALLLSSHELFPLQFSAFKASISSCEYEKLLKCFDTMQEMVEMEEGFDSMSMSMSSSTRTPVSVLDYKCSSKSSVSQRTTTTTAVMLLIQATCDGGLHMFVVHGGHLQLLQYSSFRLLFGCSLDVSLFLATVFALPFIYAKRLQAIWSLFINLMSRLHPSSSGQLSSSSSADDLEAQQPVTPPVEQNQRQFWLQWRNIVMAFCFTSALEIALLFAQTKSQLPLSFYILSLAILLTFLCLFVANFIGPHFTNTAQVLEKIAALLFATTVVFTIAIPLPLILKCVIWALYAIALFAVLLLRT</sequence>
<keyword evidence="5" id="KW-1185">Reference proteome</keyword>
<feature type="region of interest" description="Disordered" evidence="1">
    <location>
        <begin position="43"/>
        <end position="78"/>
    </location>
</feature>
<dbReference type="InterPro" id="IPR004367">
    <property type="entry name" value="Cyclin_C-dom"/>
</dbReference>
<reference evidence="5" key="1">
    <citation type="journal article" date="2019" name="Gigascience">
        <title>De novo genome assembly of the endangered Acer yangbiense, a plant species with extremely small populations endemic to Yunnan Province, China.</title>
        <authorList>
            <person name="Yang J."/>
            <person name="Wariss H.M."/>
            <person name="Tao L."/>
            <person name="Zhang R."/>
            <person name="Yun Q."/>
            <person name="Hollingsworth P."/>
            <person name="Dao Z."/>
            <person name="Luo G."/>
            <person name="Guo H."/>
            <person name="Ma Y."/>
            <person name="Sun W."/>
        </authorList>
    </citation>
    <scope>NUCLEOTIDE SEQUENCE [LARGE SCALE GENOMIC DNA]</scope>
    <source>
        <strain evidence="5">cv. Malutang</strain>
    </source>
</reference>
<feature type="transmembrane region" description="Helical" evidence="2">
    <location>
        <begin position="422"/>
        <end position="444"/>
    </location>
</feature>
<evidence type="ECO:0000256" key="1">
    <source>
        <dbReference type="SAM" id="MobiDB-lite"/>
    </source>
</evidence>
<feature type="compositionally biased region" description="Polar residues" evidence="1">
    <location>
        <begin position="58"/>
        <end position="77"/>
    </location>
</feature>
<protein>
    <recommendedName>
        <fullName evidence="3">Cyclin C-terminal domain-containing protein</fullName>
    </recommendedName>
</protein>
<dbReference type="EMBL" id="VAHF01000001">
    <property type="protein sequence ID" value="TXG72763.1"/>
    <property type="molecule type" value="Genomic_DNA"/>
</dbReference>
<keyword evidence="2" id="KW-0472">Membrane</keyword>
<dbReference type="PANTHER" id="PTHR34741:SF2">
    <property type="entry name" value="VESICLE TRANSPORT PROTEIN"/>
    <property type="match status" value="1"/>
</dbReference>